<dbReference type="PANTHER" id="PTHR45691">
    <property type="entry name" value="PROTEIN DIAPHANOUS"/>
    <property type="match status" value="1"/>
</dbReference>
<dbReference type="Proteomes" id="UP000815325">
    <property type="component" value="Unassembled WGS sequence"/>
</dbReference>
<reference evidence="2" key="1">
    <citation type="submission" date="2017-08" db="EMBL/GenBank/DDBJ databases">
        <authorList>
            <person name="Polle J.E."/>
            <person name="Barry K."/>
            <person name="Cushman J."/>
            <person name="Schmutz J."/>
            <person name="Tran D."/>
            <person name="Hathwaick L.T."/>
            <person name="Yim W.C."/>
            <person name="Jenkins J."/>
            <person name="Mckie-Krisberg Z.M."/>
            <person name="Prochnik S."/>
            <person name="Lindquist E."/>
            <person name="Dockter R.B."/>
            <person name="Adam C."/>
            <person name="Molina H."/>
            <person name="Bunkerborg J."/>
            <person name="Jin E."/>
            <person name="Buchheim M."/>
            <person name="Magnuson J."/>
        </authorList>
    </citation>
    <scope>NUCLEOTIDE SEQUENCE</scope>
    <source>
        <strain evidence="2">CCAP 19/18</strain>
    </source>
</reference>
<accession>A0ABQ7HAK5</accession>
<comment type="caution">
    <text evidence="2">The sequence shown here is derived from an EMBL/GenBank/DDBJ whole genome shotgun (WGS) entry which is preliminary data.</text>
</comment>
<organism evidence="2 3">
    <name type="scientific">Dunaliella salina</name>
    <name type="common">Green alga</name>
    <name type="synonym">Protococcus salinus</name>
    <dbReference type="NCBI Taxonomy" id="3046"/>
    <lineage>
        <taxon>Eukaryota</taxon>
        <taxon>Viridiplantae</taxon>
        <taxon>Chlorophyta</taxon>
        <taxon>core chlorophytes</taxon>
        <taxon>Chlorophyceae</taxon>
        <taxon>CS clade</taxon>
        <taxon>Chlamydomonadales</taxon>
        <taxon>Dunaliellaceae</taxon>
        <taxon>Dunaliella</taxon>
    </lineage>
</organism>
<evidence type="ECO:0000313" key="2">
    <source>
        <dbReference type="EMBL" id="KAF5843883.1"/>
    </source>
</evidence>
<evidence type="ECO:0000256" key="1">
    <source>
        <dbReference type="SAM" id="MobiDB-lite"/>
    </source>
</evidence>
<gene>
    <name evidence="2" type="ORF">DUNSADRAFT_5</name>
</gene>
<dbReference type="EMBL" id="MU069436">
    <property type="protein sequence ID" value="KAF5843883.1"/>
    <property type="molecule type" value="Genomic_DNA"/>
</dbReference>
<feature type="region of interest" description="Disordered" evidence="1">
    <location>
        <begin position="1"/>
        <end position="78"/>
    </location>
</feature>
<sequence length="775" mass="82679">MRKVSTLCCLKLPLPSSPPPPSPQPPLPQPPPPRPLPPSPPPPSPSPSPMPTGPSPPPPPTPLLPPPPFTPFPPFPSDSEGSLNITNCPCRLLPEAGPDSNCGNGTTRLRIEAVDGSALPHYRCPREMLQLETGNLDTSEAFSGIFFFEFCWAYACLPDALQGKELNLVAEAVEVPNGGFNVTENSTAVVLDVIAPACTLPSALVSVNDNQGATFELPASTSDGGLLEAAPTNGSTVTALSCSTTINTTCDDNNLMVIMSSAYVQEPQPVVPSSSCPCWAPPDGNGDCPFPQIPITLETVTSNSSSDGVSYQQCIDPANFDFYRGEMAFSFCWRYKCLPDAFSRSNFTATVSGLERFNIPEMPGGVVYNATIKATPGVVLSVSGPAKDASKQSISFTNGPEETRPSLALVNRGDWTTMNVTLPERGWSNASFTFFVPISYDDLSAAVTMILWEDQELPAAPPPPVGTVCACPAEVEDDGTCGQGLMLAKYTRHDDSLRNTTRCLSPPQYDIFRTPPRFVFSTCWLWECLGPDFTGPESTRIKPYSIVLPNVTAFHNMERMLPGTATLELRKPMEVNMSVSISAGAEETGPFWEGDSFITLPGSQRGDISSLAITIEVPPQPWFDNNAAALIIVPGPFPPPPPLPPTLPPLPPLSPGGGVEDATSFVVARYTALEELSPEVLDSLLMRTSADILAEVTKLIVLLPTAFSDMMAVPSCNPDALAATKATLAEIWGVDESVVADLQCSMGGTMTQRRRQLLAASSTGPARRLLQAVRT</sequence>
<protein>
    <submittedName>
        <fullName evidence="2">Uncharacterized protein</fullName>
    </submittedName>
</protein>
<dbReference type="InterPro" id="IPR051412">
    <property type="entry name" value="Formin_Homology_Diaphanous_sf"/>
</dbReference>
<keyword evidence="3" id="KW-1185">Reference proteome</keyword>
<dbReference type="PANTHER" id="PTHR45691:SF6">
    <property type="entry name" value="PROTEIN DIAPHANOUS"/>
    <property type="match status" value="1"/>
</dbReference>
<name>A0ABQ7HAK5_DUNSA</name>
<dbReference type="PRINTS" id="PR01217">
    <property type="entry name" value="PRICHEXTENSN"/>
</dbReference>
<proteinExistence type="predicted"/>
<feature type="compositionally biased region" description="Pro residues" evidence="1">
    <location>
        <begin position="15"/>
        <end position="76"/>
    </location>
</feature>
<evidence type="ECO:0000313" key="3">
    <source>
        <dbReference type="Proteomes" id="UP000815325"/>
    </source>
</evidence>